<reference evidence="1 2" key="1">
    <citation type="journal article" date="2012" name="BMC Genomics">
        <title>Comparative genomics of the white-rot fungi, Phanerochaete carnosa and P. chrysosporium, to elucidate the genetic basis of the distinct wood types they colonize.</title>
        <authorList>
            <person name="Suzuki H."/>
            <person name="MacDonald J."/>
            <person name="Syed K."/>
            <person name="Salamov A."/>
            <person name="Hori C."/>
            <person name="Aerts A."/>
            <person name="Henrissat B."/>
            <person name="Wiebenga A."/>
            <person name="vanKuyk P.A."/>
            <person name="Barry K."/>
            <person name="Lindquist E."/>
            <person name="LaButti K."/>
            <person name="Lapidus A."/>
            <person name="Lucas S."/>
            <person name="Coutinho P."/>
            <person name="Gong Y."/>
            <person name="Samejima M."/>
            <person name="Mahadevan R."/>
            <person name="Abou-Zaid M."/>
            <person name="de Vries R.P."/>
            <person name="Igarashi K."/>
            <person name="Yadav J.S."/>
            <person name="Grigoriev I.V."/>
            <person name="Master E.R."/>
        </authorList>
    </citation>
    <scope>NUCLEOTIDE SEQUENCE [LARGE SCALE GENOMIC DNA]</scope>
    <source>
        <strain evidence="1 2">HHB-10118-sp</strain>
    </source>
</reference>
<keyword evidence="2" id="KW-1185">Reference proteome</keyword>
<evidence type="ECO:0000313" key="2">
    <source>
        <dbReference type="Proteomes" id="UP000008370"/>
    </source>
</evidence>
<dbReference type="EMBL" id="JH930480">
    <property type="protein sequence ID" value="EKM49678.1"/>
    <property type="molecule type" value="Genomic_DNA"/>
</dbReference>
<organism evidence="1 2">
    <name type="scientific">Phanerochaete carnosa (strain HHB-10118-sp)</name>
    <name type="common">White-rot fungus</name>
    <name type="synonym">Peniophora carnosa</name>
    <dbReference type="NCBI Taxonomy" id="650164"/>
    <lineage>
        <taxon>Eukaryota</taxon>
        <taxon>Fungi</taxon>
        <taxon>Dikarya</taxon>
        <taxon>Basidiomycota</taxon>
        <taxon>Agaricomycotina</taxon>
        <taxon>Agaricomycetes</taxon>
        <taxon>Polyporales</taxon>
        <taxon>Phanerochaetaceae</taxon>
        <taxon>Phanerochaete</taxon>
    </lineage>
</organism>
<dbReference type="Proteomes" id="UP000008370">
    <property type="component" value="Unassembled WGS sequence"/>
</dbReference>
<dbReference type="RefSeq" id="XP_007401736.1">
    <property type="nucleotide sequence ID" value="XM_007401674.1"/>
</dbReference>
<dbReference type="HOGENOM" id="CLU_1644301_0_0_1"/>
<dbReference type="InParanoid" id="K5VET2"/>
<sequence length="161" mass="18454">MAHSTQRGVHDIEQELLFQLNDKLVAHDSEGFEAGQGKEVKVVSDFIAQRGTMEDVNERLHMVWYALKMSARPIQHAEREFFSTLKQVPVIAVVTKFDVFVQDTLQELEEAAEEEGREVDEDELEARATEIAESRFKEYYSAQLEDLPFPPKAIVILSRSE</sequence>
<gene>
    <name evidence="1" type="ORF">PHACADRAFT_106055</name>
</gene>
<proteinExistence type="predicted"/>
<dbReference type="OrthoDB" id="59699at2759"/>
<accession>K5VET2</accession>
<dbReference type="Gene3D" id="3.40.50.300">
    <property type="entry name" value="P-loop containing nucleotide triphosphate hydrolases"/>
    <property type="match status" value="1"/>
</dbReference>
<dbReference type="InterPro" id="IPR027417">
    <property type="entry name" value="P-loop_NTPase"/>
</dbReference>
<protein>
    <recommendedName>
        <fullName evidence="3">G domain-containing protein</fullName>
    </recommendedName>
</protein>
<evidence type="ECO:0008006" key="3">
    <source>
        <dbReference type="Google" id="ProtNLM"/>
    </source>
</evidence>
<dbReference type="AlphaFoldDB" id="K5VET2"/>
<dbReference type="GeneID" id="18907382"/>
<name>K5VET2_PHACS</name>
<dbReference type="KEGG" id="pco:PHACADRAFT_106055"/>
<evidence type="ECO:0000313" key="1">
    <source>
        <dbReference type="EMBL" id="EKM49678.1"/>
    </source>
</evidence>